<feature type="transmembrane region" description="Helical" evidence="8">
    <location>
        <begin position="387"/>
        <end position="406"/>
    </location>
</feature>
<feature type="transmembrane region" description="Helical" evidence="8">
    <location>
        <begin position="308"/>
        <end position="324"/>
    </location>
</feature>
<evidence type="ECO:0000256" key="7">
    <source>
        <dbReference type="ARBA" id="ARBA00024033"/>
    </source>
</evidence>
<dbReference type="AlphaFoldDB" id="A0A1I0SGC2"/>
<feature type="transmembrane region" description="Helical" evidence="8">
    <location>
        <begin position="190"/>
        <end position="210"/>
    </location>
</feature>
<evidence type="ECO:0000256" key="1">
    <source>
        <dbReference type="ARBA" id="ARBA00004651"/>
    </source>
</evidence>
<feature type="transmembrane region" description="Helical" evidence="8">
    <location>
        <begin position="21"/>
        <end position="42"/>
    </location>
</feature>
<protein>
    <submittedName>
        <fullName evidence="9">Alpha-1,2-mannosyltransferase</fullName>
    </submittedName>
</protein>
<keyword evidence="9" id="KW-0328">Glycosyltransferase</keyword>
<keyword evidence="3 9" id="KW-0808">Transferase</keyword>
<sequence>MRSSPAPTADVGDPPRWRRPLVVAAKVLTVVALLAGIAFNLIGLPPLREWGEIYRLDLDVYRIGGRALLDGVDLYGVLPATSVDIPLPFTYPPMAALAFAPMAVLPLTVASTVMTLMTMVLLAVTVAVTVRSLVTLGPADTAWVAAAGTAAAFALEPVWSTFDYGQINVVLMCLVVLDVLPRRTLWPRGLLVGFVTAIKLTPAVFVLYFLLARRFRAAATVVVSFLAFTALGFVATPDGSVRYWTDVLVDSDRIGHPGYVANQSLTGMLARLGLDDGPRTLVWIACSAVVGIVAVVAMHRALAAHDRLTALCVNAVLGLLVSPVSWSHHWVWSVPILLLCIHSGLTRRSVALPALGVVGALVLHYPAHWRLGPGRWDGLSWPLWDQIQASSYVWWGVAFLVVAAVLPRRETIAER</sequence>
<dbReference type="OrthoDB" id="9774600at2"/>
<comment type="subcellular location">
    <subcellularLocation>
        <location evidence="1">Cell membrane</location>
        <topology evidence="1">Multi-pass membrane protein</topology>
    </subcellularLocation>
</comment>
<evidence type="ECO:0000256" key="6">
    <source>
        <dbReference type="ARBA" id="ARBA00023136"/>
    </source>
</evidence>
<accession>A0A1I0SGC2</accession>
<keyword evidence="2" id="KW-1003">Cell membrane</keyword>
<dbReference type="Pfam" id="PF09594">
    <property type="entry name" value="GT87"/>
    <property type="match status" value="1"/>
</dbReference>
<keyword evidence="6 8" id="KW-0472">Membrane</keyword>
<feature type="transmembrane region" description="Helical" evidence="8">
    <location>
        <begin position="281"/>
        <end position="301"/>
    </location>
</feature>
<dbReference type="InterPro" id="IPR018584">
    <property type="entry name" value="GT87"/>
</dbReference>
<evidence type="ECO:0000313" key="9">
    <source>
        <dbReference type="EMBL" id="SFA38571.1"/>
    </source>
</evidence>
<evidence type="ECO:0000256" key="8">
    <source>
        <dbReference type="SAM" id="Phobius"/>
    </source>
</evidence>
<feature type="transmembrane region" description="Helical" evidence="8">
    <location>
        <begin position="142"/>
        <end position="162"/>
    </location>
</feature>
<evidence type="ECO:0000313" key="10">
    <source>
        <dbReference type="Proteomes" id="UP000182054"/>
    </source>
</evidence>
<organism evidence="9 10">
    <name type="scientific">Rhodococcoides kroppenstedtii</name>
    <dbReference type="NCBI Taxonomy" id="293050"/>
    <lineage>
        <taxon>Bacteria</taxon>
        <taxon>Bacillati</taxon>
        <taxon>Actinomycetota</taxon>
        <taxon>Actinomycetes</taxon>
        <taxon>Mycobacteriales</taxon>
        <taxon>Nocardiaceae</taxon>
        <taxon>Rhodococcoides</taxon>
    </lineage>
</organism>
<evidence type="ECO:0000256" key="4">
    <source>
        <dbReference type="ARBA" id="ARBA00022692"/>
    </source>
</evidence>
<dbReference type="EMBL" id="FOJN01000001">
    <property type="protein sequence ID" value="SFA38571.1"/>
    <property type="molecule type" value="Genomic_DNA"/>
</dbReference>
<dbReference type="RefSeq" id="WP_068361394.1">
    <property type="nucleotide sequence ID" value="NZ_FOJN01000001.1"/>
</dbReference>
<dbReference type="GO" id="GO:0005886">
    <property type="term" value="C:plasma membrane"/>
    <property type="evidence" value="ECO:0007669"/>
    <property type="project" value="UniProtKB-SubCell"/>
</dbReference>
<evidence type="ECO:0000256" key="5">
    <source>
        <dbReference type="ARBA" id="ARBA00022989"/>
    </source>
</evidence>
<keyword evidence="5 8" id="KW-1133">Transmembrane helix</keyword>
<proteinExistence type="inferred from homology"/>
<dbReference type="GeneID" id="85484220"/>
<comment type="similarity">
    <text evidence="7">Belongs to the glycosyltransferase 87 family.</text>
</comment>
<keyword evidence="4 8" id="KW-0812">Transmembrane</keyword>
<name>A0A1I0SGC2_9NOCA</name>
<gene>
    <name evidence="9" type="ORF">SAMN05444374_101154</name>
</gene>
<evidence type="ECO:0000256" key="3">
    <source>
        <dbReference type="ARBA" id="ARBA00022679"/>
    </source>
</evidence>
<dbReference type="Proteomes" id="UP000182054">
    <property type="component" value="Unassembled WGS sequence"/>
</dbReference>
<evidence type="ECO:0000256" key="2">
    <source>
        <dbReference type="ARBA" id="ARBA00022475"/>
    </source>
</evidence>
<feature type="transmembrane region" description="Helical" evidence="8">
    <location>
        <begin position="97"/>
        <end position="130"/>
    </location>
</feature>
<dbReference type="GO" id="GO:0016758">
    <property type="term" value="F:hexosyltransferase activity"/>
    <property type="evidence" value="ECO:0007669"/>
    <property type="project" value="InterPro"/>
</dbReference>
<feature type="transmembrane region" description="Helical" evidence="8">
    <location>
        <begin position="217"/>
        <end position="235"/>
    </location>
</feature>
<reference evidence="9 10" key="1">
    <citation type="submission" date="2016-10" db="EMBL/GenBank/DDBJ databases">
        <authorList>
            <person name="de Groot N.N."/>
        </authorList>
    </citation>
    <scope>NUCLEOTIDE SEQUENCE [LARGE SCALE GENOMIC DNA]</scope>
    <source>
        <strain evidence="9 10">DSM 44908</strain>
    </source>
</reference>